<dbReference type="Proteomes" id="UP000078348">
    <property type="component" value="Unassembled WGS sequence"/>
</dbReference>
<evidence type="ECO:0000313" key="8">
    <source>
        <dbReference type="Proteomes" id="UP000078348"/>
    </source>
</evidence>
<dbReference type="PANTHER" id="PTHR45832">
    <property type="entry name" value="SERINE/THREONINE-PROTEIN KINASE SAMKA-RELATED-RELATED"/>
    <property type="match status" value="1"/>
</dbReference>
<dbReference type="EMBL" id="LXWW01000069">
    <property type="protein sequence ID" value="OAO16642.1"/>
    <property type="molecule type" value="Genomic_DNA"/>
</dbReference>
<dbReference type="GO" id="GO:0005524">
    <property type="term" value="F:ATP binding"/>
    <property type="evidence" value="ECO:0007669"/>
    <property type="project" value="UniProtKB-UniRule"/>
</dbReference>
<dbReference type="GO" id="GO:0004672">
    <property type="term" value="F:protein kinase activity"/>
    <property type="evidence" value="ECO:0007669"/>
    <property type="project" value="InterPro"/>
</dbReference>
<evidence type="ECO:0000256" key="4">
    <source>
        <dbReference type="PROSITE-ProRule" id="PRU10141"/>
    </source>
</evidence>
<evidence type="ECO:0000313" key="7">
    <source>
        <dbReference type="EMBL" id="OAO16642.1"/>
    </source>
</evidence>
<comment type="similarity">
    <text evidence="1">Belongs to the protein kinase superfamily. STE Ser/Thr protein kinase family. STE20 subfamily.</text>
</comment>
<evidence type="ECO:0000259" key="6">
    <source>
        <dbReference type="PROSITE" id="PS50011"/>
    </source>
</evidence>
<evidence type="ECO:0000256" key="5">
    <source>
        <dbReference type="SAM" id="MobiDB-lite"/>
    </source>
</evidence>
<keyword evidence="7" id="KW-0808">Transferase</keyword>
<keyword evidence="7" id="KW-0418">Kinase</keyword>
<keyword evidence="3 4" id="KW-0067">ATP-binding</keyword>
<evidence type="ECO:0000256" key="2">
    <source>
        <dbReference type="ARBA" id="ARBA00022741"/>
    </source>
</evidence>
<gene>
    <name evidence="7" type="ORF">AV274_1639</name>
</gene>
<protein>
    <submittedName>
        <fullName evidence="7">Kinase</fullName>
    </submittedName>
</protein>
<dbReference type="Pfam" id="PF00069">
    <property type="entry name" value="Pkinase"/>
    <property type="match status" value="1"/>
</dbReference>
<keyword evidence="8" id="KW-1185">Reference proteome</keyword>
<name>A0A196SKC8_BLAHN</name>
<feature type="domain" description="Protein kinase" evidence="6">
    <location>
        <begin position="161"/>
        <end position="409"/>
    </location>
</feature>
<dbReference type="SMART" id="SM00220">
    <property type="entry name" value="S_TKc"/>
    <property type="match status" value="1"/>
</dbReference>
<accession>A0A196SKC8</accession>
<dbReference type="InterPro" id="IPR000719">
    <property type="entry name" value="Prot_kinase_dom"/>
</dbReference>
<comment type="caution">
    <text evidence="7">The sequence shown here is derived from an EMBL/GenBank/DDBJ whole genome shotgun (WGS) entry which is preliminary data.</text>
</comment>
<sequence>MEENQDGRLQEGGPSSLVPISDNQIDSVDYNPELDNDASDETVMKRGCFVSLAGLFRKGGEKSVLYGDDVVIGRPVGLTRMIHISRDPTAPFGLKGLPTGWEKFLNDPKTDSNSVTPRTNRCLDILSGDPFFSVFVSTLRETFPEADQVTIVEDDPATFYSLSTKQIGEGGFSKVYQGTSQEDGHLVAIKVLSDTELKPVCMELLLQKAVSHAHVVDVERTFLWTHQLYIVMENMDRGSLASFVGPAVRFPEGAIAYVCKCILEALAVMHAARHIHRDIKSDNILLSSEGAVKLSDFGNATALTEAGQRSSRMGTIYWMAPEIVRREEYTGKADVWSLGITALEMADGAPPHSEEQPLQALLLIKSSPSPKPKHPEEWSEAFLDFLRRSLDTDVDARASSEELLQHPFLQTAWSVEEFKAYINSISYRDRD</sequence>
<feature type="binding site" evidence="4">
    <location>
        <position position="190"/>
    </location>
    <ligand>
        <name>ATP</name>
        <dbReference type="ChEBI" id="CHEBI:30616"/>
    </ligand>
</feature>
<dbReference type="InterPro" id="IPR051931">
    <property type="entry name" value="PAK3-like"/>
</dbReference>
<reference evidence="7 8" key="1">
    <citation type="submission" date="2016-05" db="EMBL/GenBank/DDBJ databases">
        <title>Nuclear genome of Blastocystis sp. subtype 1 NandII.</title>
        <authorList>
            <person name="Gentekaki E."/>
            <person name="Curtis B."/>
            <person name="Stairs C."/>
            <person name="Eme L."/>
            <person name="Herman E."/>
            <person name="Klimes V."/>
            <person name="Arias M.C."/>
            <person name="Elias M."/>
            <person name="Hilliou F."/>
            <person name="Klute M."/>
            <person name="Malik S.-B."/>
            <person name="Pightling A."/>
            <person name="Rachubinski R."/>
            <person name="Salas D."/>
            <person name="Schlacht A."/>
            <person name="Suga H."/>
            <person name="Archibald J."/>
            <person name="Ball S.G."/>
            <person name="Clark G."/>
            <person name="Dacks J."/>
            <person name="Van Der Giezen M."/>
            <person name="Tsaousis A."/>
            <person name="Roger A."/>
        </authorList>
    </citation>
    <scope>NUCLEOTIDE SEQUENCE [LARGE SCALE GENOMIC DNA]</scope>
    <source>
        <strain evidence="8">ATCC 50177 / NandII</strain>
    </source>
</reference>
<dbReference type="Gene3D" id="1.10.510.10">
    <property type="entry name" value="Transferase(Phosphotransferase) domain 1"/>
    <property type="match status" value="1"/>
</dbReference>
<dbReference type="OrthoDB" id="346907at2759"/>
<proteinExistence type="inferred from homology"/>
<dbReference type="AlphaFoldDB" id="A0A196SKC8"/>
<dbReference type="PROSITE" id="PS50011">
    <property type="entry name" value="PROTEIN_KINASE_DOM"/>
    <property type="match status" value="1"/>
</dbReference>
<dbReference type="PANTHER" id="PTHR45832:SF22">
    <property type="entry name" value="SERINE_THREONINE-PROTEIN KINASE SAMKA-RELATED"/>
    <property type="match status" value="1"/>
</dbReference>
<dbReference type="InterPro" id="IPR017441">
    <property type="entry name" value="Protein_kinase_ATP_BS"/>
</dbReference>
<organism evidence="7 8">
    <name type="scientific">Blastocystis sp. subtype 1 (strain ATCC 50177 / NandII)</name>
    <dbReference type="NCBI Taxonomy" id="478820"/>
    <lineage>
        <taxon>Eukaryota</taxon>
        <taxon>Sar</taxon>
        <taxon>Stramenopiles</taxon>
        <taxon>Bigyra</taxon>
        <taxon>Opalozoa</taxon>
        <taxon>Opalinata</taxon>
        <taxon>Blastocystidae</taxon>
        <taxon>Blastocystis</taxon>
    </lineage>
</organism>
<dbReference type="InterPro" id="IPR011009">
    <property type="entry name" value="Kinase-like_dom_sf"/>
</dbReference>
<evidence type="ECO:0000256" key="1">
    <source>
        <dbReference type="ARBA" id="ARBA00008874"/>
    </source>
</evidence>
<dbReference type="PROSITE" id="PS00107">
    <property type="entry name" value="PROTEIN_KINASE_ATP"/>
    <property type="match status" value="1"/>
</dbReference>
<dbReference type="STRING" id="478820.A0A196SKC8"/>
<keyword evidence="2 4" id="KW-0547">Nucleotide-binding</keyword>
<dbReference type="SUPFAM" id="SSF56112">
    <property type="entry name" value="Protein kinase-like (PK-like)"/>
    <property type="match status" value="1"/>
</dbReference>
<evidence type="ECO:0000256" key="3">
    <source>
        <dbReference type="ARBA" id="ARBA00022840"/>
    </source>
</evidence>
<feature type="region of interest" description="Disordered" evidence="5">
    <location>
        <begin position="1"/>
        <end position="26"/>
    </location>
</feature>